<dbReference type="RefSeq" id="WP_008843951.1">
    <property type="nucleotide sequence ID" value="NZ_BAEN01000035.1"/>
</dbReference>
<dbReference type="STRING" id="1127673.GLIP_1501"/>
<feature type="region of interest" description="Disordered" evidence="1">
    <location>
        <begin position="365"/>
        <end position="401"/>
    </location>
</feature>
<dbReference type="InterPro" id="IPR006427">
    <property type="entry name" value="Portal_HK97"/>
</dbReference>
<dbReference type="Proteomes" id="UP000006334">
    <property type="component" value="Unassembled WGS sequence"/>
</dbReference>
<name>K6YS52_9ALTE</name>
<comment type="caution">
    <text evidence="2">The sequence shown here is derived from an EMBL/GenBank/DDBJ whole genome shotgun (WGS) entry which is preliminary data.</text>
</comment>
<reference evidence="2 3" key="1">
    <citation type="journal article" date="2017" name="Antonie Van Leeuwenhoek">
        <title>Rhizobium rhizosphaerae sp. nov., a novel species isolated from rice rhizosphere.</title>
        <authorList>
            <person name="Zhao J.J."/>
            <person name="Zhang J."/>
            <person name="Zhang R.J."/>
            <person name="Zhang C.W."/>
            <person name="Yin H.Q."/>
            <person name="Zhang X.X."/>
        </authorList>
    </citation>
    <scope>NUCLEOTIDE SEQUENCE [LARGE SCALE GENOMIC DNA]</scope>
    <source>
        <strain evidence="2 3">E3</strain>
    </source>
</reference>
<dbReference type="Gene3D" id="1.20.1270.210">
    <property type="match status" value="1"/>
</dbReference>
<gene>
    <name evidence="2" type="ORF">GLIP_1501</name>
</gene>
<evidence type="ECO:0000313" key="2">
    <source>
        <dbReference type="EMBL" id="GAC14135.1"/>
    </source>
</evidence>
<dbReference type="Gene3D" id="3.40.140.120">
    <property type="match status" value="1"/>
</dbReference>
<dbReference type="NCBIfam" id="TIGR01537">
    <property type="entry name" value="portal_HK97"/>
    <property type="match status" value="1"/>
</dbReference>
<evidence type="ECO:0000256" key="1">
    <source>
        <dbReference type="SAM" id="MobiDB-lite"/>
    </source>
</evidence>
<keyword evidence="3" id="KW-1185">Reference proteome</keyword>
<dbReference type="OrthoDB" id="9765386at2"/>
<proteinExistence type="predicted"/>
<evidence type="ECO:0000313" key="3">
    <source>
        <dbReference type="Proteomes" id="UP000006334"/>
    </source>
</evidence>
<sequence length="401" mass="44959">MNLLKMFKRSEPVTDTYELLKSLGIGSPTASGKHVNSEVAQTLPAVYCAVSTIAESVASLPIHVYRRTDEGKQRQGRHHVERLLNQAPNAYQTAYDFKMGLLRSVLLRGNGYAYITFDGTGKPSALHLLHPESIQVELLSTGRLGYKHTNAKGKQFKYLQDEILHIRYHSDDGILGKSPIQVCRESIGLGLAQQEHGASQFKNGMRVSGVLETDGKLTDDQFKALSEMFDKYKGSANSNKPLLLEGGLKWNQIGLANNDAQWLESRLFTISDVARMFKISPIFLMDYTNSTYSNFSEASRAFLTQTLRPWLSNIQEGLASRLISDSNRANTIIEFETKDLLRATAEDRFSVYDIAIRNGVMNPNECRAAENMPPREGGEQYSQSWMQQDQAQTESTEQETD</sequence>
<protein>
    <submittedName>
        <fullName evidence="2">Prophage portal protein</fullName>
    </submittedName>
</protein>
<dbReference type="InterPro" id="IPR006944">
    <property type="entry name" value="Phage/GTA_portal"/>
</dbReference>
<organism evidence="2 3">
    <name type="scientific">Aliiglaciecola lipolytica E3</name>
    <dbReference type="NCBI Taxonomy" id="1127673"/>
    <lineage>
        <taxon>Bacteria</taxon>
        <taxon>Pseudomonadati</taxon>
        <taxon>Pseudomonadota</taxon>
        <taxon>Gammaproteobacteria</taxon>
        <taxon>Alteromonadales</taxon>
        <taxon>Alteromonadaceae</taxon>
        <taxon>Aliiglaciecola</taxon>
    </lineage>
</organism>
<dbReference type="Pfam" id="PF04860">
    <property type="entry name" value="Phage_portal"/>
    <property type="match status" value="1"/>
</dbReference>
<dbReference type="EMBL" id="BAEN01000035">
    <property type="protein sequence ID" value="GAC14135.1"/>
    <property type="molecule type" value="Genomic_DNA"/>
</dbReference>
<dbReference type="Gene3D" id="3.30.1120.70">
    <property type="match status" value="1"/>
</dbReference>
<accession>K6YS52</accession>
<feature type="compositionally biased region" description="Polar residues" evidence="1">
    <location>
        <begin position="380"/>
        <end position="395"/>
    </location>
</feature>
<dbReference type="eggNOG" id="COG4695">
    <property type="taxonomic scope" value="Bacteria"/>
</dbReference>
<dbReference type="AlphaFoldDB" id="K6YS52"/>